<feature type="signal peptide" evidence="2">
    <location>
        <begin position="1"/>
        <end position="24"/>
    </location>
</feature>
<organism evidence="3 4">
    <name type="scientific">Limulus polyphemus</name>
    <name type="common">Atlantic horseshoe crab</name>
    <dbReference type="NCBI Taxonomy" id="6850"/>
    <lineage>
        <taxon>Eukaryota</taxon>
        <taxon>Metazoa</taxon>
        <taxon>Ecdysozoa</taxon>
        <taxon>Arthropoda</taxon>
        <taxon>Chelicerata</taxon>
        <taxon>Merostomata</taxon>
        <taxon>Xiphosura</taxon>
        <taxon>Limulidae</taxon>
        <taxon>Limulus</taxon>
    </lineage>
</organism>
<feature type="compositionally biased region" description="Basic and acidic residues" evidence="1">
    <location>
        <begin position="61"/>
        <end position="73"/>
    </location>
</feature>
<evidence type="ECO:0000256" key="2">
    <source>
        <dbReference type="SAM" id="SignalP"/>
    </source>
</evidence>
<reference evidence="4" key="1">
    <citation type="submission" date="2025-08" db="UniProtKB">
        <authorList>
            <consortium name="RefSeq"/>
        </authorList>
    </citation>
    <scope>IDENTIFICATION</scope>
    <source>
        <tissue evidence="4">Muscle</tissue>
    </source>
</reference>
<evidence type="ECO:0000313" key="4">
    <source>
        <dbReference type="RefSeq" id="XP_022245672.1"/>
    </source>
</evidence>
<proteinExistence type="predicted"/>
<keyword evidence="2" id="KW-0732">Signal</keyword>
<feature type="compositionally biased region" description="Polar residues" evidence="1">
    <location>
        <begin position="142"/>
        <end position="156"/>
    </location>
</feature>
<dbReference type="GeneID" id="111086586"/>
<feature type="region of interest" description="Disordered" evidence="1">
    <location>
        <begin position="26"/>
        <end position="214"/>
    </location>
</feature>
<sequence>MRPLTVFAVTTLFCILTLVLSVDARRHRKQNRDKSVDNLEEEREIVEDDEESSTSQAKKSLTKDSHSNGDRDSFASADAEEKEPQENNQPYTGPFNEEEQANGNRSRSRGLVRPGIQLFRRKTRKPLPTPNISAILKPTLPSFLSRSKSKTSAQTDSPEEEKENTSQSSETKSDESQVTTSHRQRPEAPGRRRKRPRNKGRFSRRRRLEARTDE</sequence>
<feature type="compositionally biased region" description="Acidic residues" evidence="1">
    <location>
        <begin position="38"/>
        <end position="52"/>
    </location>
</feature>
<evidence type="ECO:0000256" key="1">
    <source>
        <dbReference type="SAM" id="MobiDB-lite"/>
    </source>
</evidence>
<gene>
    <name evidence="4" type="primary">LOC111086586</name>
</gene>
<protein>
    <submittedName>
        <fullName evidence="4">Uncharacterized protein LOC111086586</fullName>
    </submittedName>
</protein>
<dbReference type="RefSeq" id="XP_022245672.1">
    <property type="nucleotide sequence ID" value="XM_022389964.1"/>
</dbReference>
<feature type="compositionally biased region" description="Basic residues" evidence="1">
    <location>
        <begin position="191"/>
        <end position="208"/>
    </location>
</feature>
<evidence type="ECO:0000313" key="3">
    <source>
        <dbReference type="Proteomes" id="UP000694941"/>
    </source>
</evidence>
<feature type="chain" id="PRO_5047432786" evidence="2">
    <location>
        <begin position="25"/>
        <end position="214"/>
    </location>
</feature>
<accession>A0ABM1SPW6</accession>
<name>A0ABM1SPW6_LIMPO</name>
<keyword evidence="3" id="KW-1185">Reference proteome</keyword>
<feature type="compositionally biased region" description="Polar residues" evidence="1">
    <location>
        <begin position="165"/>
        <end position="181"/>
    </location>
</feature>
<dbReference type="Proteomes" id="UP000694941">
    <property type="component" value="Unplaced"/>
</dbReference>